<accession>A0ABQ3T713</accession>
<dbReference type="EMBL" id="BNED01000005">
    <property type="protein sequence ID" value="GHI76150.1"/>
    <property type="molecule type" value="Genomic_DNA"/>
</dbReference>
<comment type="caution">
    <text evidence="1">The sequence shown here is derived from an EMBL/GenBank/DDBJ whole genome shotgun (WGS) entry which is preliminary data.</text>
</comment>
<dbReference type="Proteomes" id="UP000608522">
    <property type="component" value="Unassembled WGS sequence"/>
</dbReference>
<keyword evidence="2" id="KW-1185">Reference proteome</keyword>
<reference evidence="2" key="1">
    <citation type="submission" date="2023-07" db="EMBL/GenBank/DDBJ databases">
        <title>Whole genome shotgun sequence of Streptomyces spororaveus NBRC 15456.</title>
        <authorList>
            <person name="Komaki H."/>
            <person name="Tamura T."/>
        </authorList>
    </citation>
    <scope>NUCLEOTIDE SEQUENCE [LARGE SCALE GENOMIC DNA]</scope>
    <source>
        <strain evidence="2">NBRC 15456</strain>
    </source>
</reference>
<proteinExistence type="predicted"/>
<evidence type="ECO:0000313" key="1">
    <source>
        <dbReference type="EMBL" id="GHI76150.1"/>
    </source>
</evidence>
<sequence>MGNVTGFEQQIHAWADGYRARGWPEGTPYYLLYEVAGVEGLYSHVPPGYWAADRKFAANQVVRFVAGEGESTGKRHLPLLSHSI</sequence>
<organism evidence="1 2">
    <name type="scientific">Streptomyces spororaveus</name>
    <dbReference type="NCBI Taxonomy" id="284039"/>
    <lineage>
        <taxon>Bacteria</taxon>
        <taxon>Bacillati</taxon>
        <taxon>Actinomycetota</taxon>
        <taxon>Actinomycetes</taxon>
        <taxon>Kitasatosporales</taxon>
        <taxon>Streptomycetaceae</taxon>
        <taxon>Streptomyces</taxon>
    </lineage>
</organism>
<name>A0ABQ3T713_9ACTN</name>
<gene>
    <name evidence="1" type="ORF">Sspor_17110</name>
</gene>
<protein>
    <submittedName>
        <fullName evidence="1">Uncharacterized protein</fullName>
    </submittedName>
</protein>
<evidence type="ECO:0000313" key="2">
    <source>
        <dbReference type="Proteomes" id="UP000608522"/>
    </source>
</evidence>